<evidence type="ECO:0000256" key="1">
    <source>
        <dbReference type="SAM" id="Phobius"/>
    </source>
</evidence>
<feature type="transmembrane region" description="Helical" evidence="1">
    <location>
        <begin position="76"/>
        <end position="96"/>
    </location>
</feature>
<feature type="transmembrane region" description="Helical" evidence="1">
    <location>
        <begin position="123"/>
        <end position="148"/>
    </location>
</feature>
<protein>
    <submittedName>
        <fullName evidence="2">Uncharacterized protein</fullName>
    </submittedName>
</protein>
<keyword evidence="1" id="KW-1133">Transmembrane helix</keyword>
<sequence length="162" mass="16765">MTRALSSTTARLTGTALIVLPLVALALKLASAGWMVVAIIWTAPVWLVGYALQIAVAASGYLGGRGALREGTGARRALIAAWATSIAVVLVGFFLVDGGDSGDWGSTFMLAAGLAGDRAASDVSSAVCVVAASVWLAGWMWLVVEWVVALVRRRRAARLVAP</sequence>
<evidence type="ECO:0000313" key="2">
    <source>
        <dbReference type="EMBL" id="MBD7956502.1"/>
    </source>
</evidence>
<accession>A0ABR8RZ54</accession>
<dbReference type="RefSeq" id="WP_191717499.1">
    <property type="nucleotide sequence ID" value="NZ_JACSQP010000001.1"/>
</dbReference>
<gene>
    <name evidence="2" type="ORF">H9651_02490</name>
</gene>
<name>A0ABR8RZ54_9MICO</name>
<evidence type="ECO:0000313" key="3">
    <source>
        <dbReference type="Proteomes" id="UP000648352"/>
    </source>
</evidence>
<feature type="transmembrane region" description="Helical" evidence="1">
    <location>
        <begin position="12"/>
        <end position="41"/>
    </location>
</feature>
<dbReference type="Proteomes" id="UP000648352">
    <property type="component" value="Unassembled WGS sequence"/>
</dbReference>
<dbReference type="EMBL" id="JACSQP010000001">
    <property type="protein sequence ID" value="MBD7956502.1"/>
    <property type="molecule type" value="Genomic_DNA"/>
</dbReference>
<keyword evidence="1" id="KW-0812">Transmembrane</keyword>
<feature type="transmembrane region" description="Helical" evidence="1">
    <location>
        <begin position="47"/>
        <end position="64"/>
    </location>
</feature>
<organism evidence="2 3">
    <name type="scientific">Microbacterium pullorum</name>
    <dbReference type="NCBI Taxonomy" id="2762236"/>
    <lineage>
        <taxon>Bacteria</taxon>
        <taxon>Bacillati</taxon>
        <taxon>Actinomycetota</taxon>
        <taxon>Actinomycetes</taxon>
        <taxon>Micrococcales</taxon>
        <taxon>Microbacteriaceae</taxon>
        <taxon>Microbacterium</taxon>
    </lineage>
</organism>
<proteinExistence type="predicted"/>
<comment type="caution">
    <text evidence="2">The sequence shown here is derived from an EMBL/GenBank/DDBJ whole genome shotgun (WGS) entry which is preliminary data.</text>
</comment>
<keyword evidence="3" id="KW-1185">Reference proteome</keyword>
<keyword evidence="1" id="KW-0472">Membrane</keyword>
<reference evidence="2 3" key="1">
    <citation type="submission" date="2020-08" db="EMBL/GenBank/DDBJ databases">
        <title>A Genomic Blueprint of the Chicken Gut Microbiome.</title>
        <authorList>
            <person name="Gilroy R."/>
            <person name="Ravi A."/>
            <person name="Getino M."/>
            <person name="Pursley I."/>
            <person name="Horton D.L."/>
            <person name="Alikhan N.-F."/>
            <person name="Baker D."/>
            <person name="Gharbi K."/>
            <person name="Hall N."/>
            <person name="Watson M."/>
            <person name="Adriaenssens E.M."/>
            <person name="Foster-Nyarko E."/>
            <person name="Jarju S."/>
            <person name="Secka A."/>
            <person name="Antonio M."/>
            <person name="Oren A."/>
            <person name="Chaudhuri R."/>
            <person name="La Ragione R.M."/>
            <person name="Hildebrand F."/>
            <person name="Pallen M.J."/>
        </authorList>
    </citation>
    <scope>NUCLEOTIDE SEQUENCE [LARGE SCALE GENOMIC DNA]</scope>
    <source>
        <strain evidence="2 3">Sa4CUA7</strain>
    </source>
</reference>